<evidence type="ECO:0000313" key="2">
    <source>
        <dbReference type="Proteomes" id="UP001141933"/>
    </source>
</evidence>
<dbReference type="RefSeq" id="WP_269877593.1">
    <property type="nucleotide sequence ID" value="NZ_JAPZVM010000004.1"/>
</dbReference>
<accession>A0ABT4PH60</accession>
<evidence type="ECO:0000313" key="1">
    <source>
        <dbReference type="EMBL" id="MCZ8372395.1"/>
    </source>
</evidence>
<dbReference type="EMBL" id="JAPZVM010000004">
    <property type="protein sequence ID" value="MCZ8372395.1"/>
    <property type="molecule type" value="Genomic_DNA"/>
</dbReference>
<dbReference type="GO" id="GO:0016301">
    <property type="term" value="F:kinase activity"/>
    <property type="evidence" value="ECO:0007669"/>
    <property type="project" value="UniProtKB-KW"/>
</dbReference>
<keyword evidence="1" id="KW-0418">Kinase</keyword>
<comment type="caution">
    <text evidence="1">The sequence shown here is derived from an EMBL/GenBank/DDBJ whole genome shotgun (WGS) entry which is preliminary data.</text>
</comment>
<reference evidence="1" key="1">
    <citation type="submission" date="2022-12" db="EMBL/GenBank/DDBJ databases">
        <title>Phocaeicola acetigenes sp. nov., isolated feces from a healthy human.</title>
        <authorList>
            <person name="Do H."/>
            <person name="Ha Y.B."/>
            <person name="Kim J.-S."/>
            <person name="Suh M.K."/>
            <person name="Kim H.S."/>
            <person name="Lee J.-S."/>
        </authorList>
    </citation>
    <scope>NUCLEOTIDE SEQUENCE</scope>
    <source>
        <strain evidence="1">KGMB11183</strain>
    </source>
</reference>
<dbReference type="Pfam" id="PF08757">
    <property type="entry name" value="CotH"/>
    <property type="match status" value="1"/>
</dbReference>
<dbReference type="Proteomes" id="UP001141933">
    <property type="component" value="Unassembled WGS sequence"/>
</dbReference>
<gene>
    <name evidence="1" type="ORF">O6P32_06685</name>
</gene>
<sequence>MKHVNRFYLLLVLIVQICFSSCKENEDVPASNDCELLSFSVAGNLNGLEKNLNFTYDGETKTFSSMYLKWIDRDEPEMMIPNFETNGAKVLVNGNEVVSGKTKLSFADDFIMTVVAESGIKNEYKISLNCPQINRELAVLHFKPEVEITSKDDYVDTEIQLYDKTPGSTGEGWWNSDEQGTVEMRGRGNSTWILPKKPFRIKFPKKFSPIGLNHAKEKSWTLLAQDMDKSLIRTHIAFEYSKILYNPSESYHHEKAVLFTPASKYVNVYITGYYTDASTGVRSYKDGEYLGVYQMSDQVEQAPGRIEVEDLEASDGADPTKITGGYVIETDLHEGTHYSALKRIKMSYKYPKDDDCDPAQYEYITKFINEAERVLYSENFKDPVNGWRKYFDEKTLADFIIIKEFVGDLDGYTSTYMYKRRGVDKLFFGPIWDCDKGWDNDKRVPHPEHAPLESLMIYAGFWMPEYVNYDWFQRLWEDETLRQFVADRWASKKAELQAVTEKVLEETPVKMGKAIEANFEVWPFYYQFSDEAKMPAETYTKELERIKELSEKRAALLDKLLK</sequence>
<dbReference type="InterPro" id="IPR014867">
    <property type="entry name" value="Spore_coat_CotH_CotH2/3/7"/>
</dbReference>
<name>A0ABT4PH60_9BACT</name>
<keyword evidence="1" id="KW-0808">Transferase</keyword>
<proteinExistence type="predicted"/>
<organism evidence="1 2">
    <name type="scientific">Phocaeicola acetigenes</name>
    <dbReference type="NCBI Taxonomy" id="3016083"/>
    <lineage>
        <taxon>Bacteria</taxon>
        <taxon>Pseudomonadati</taxon>
        <taxon>Bacteroidota</taxon>
        <taxon>Bacteroidia</taxon>
        <taxon>Bacteroidales</taxon>
        <taxon>Bacteroidaceae</taxon>
        <taxon>Phocaeicola</taxon>
    </lineage>
</organism>
<protein>
    <submittedName>
        <fullName evidence="1">CotH kinase family protein</fullName>
    </submittedName>
</protein>
<keyword evidence="2" id="KW-1185">Reference proteome</keyword>